<comment type="caution">
    <text evidence="6">The sequence shown here is derived from an EMBL/GenBank/DDBJ whole genome shotgun (WGS) entry which is preliminary data.</text>
</comment>
<dbReference type="InterPro" id="IPR020806">
    <property type="entry name" value="PKS_PP-bd"/>
</dbReference>
<organism evidence="6 7">
    <name type="scientific">Streptomyces amakusaensis</name>
    <dbReference type="NCBI Taxonomy" id="67271"/>
    <lineage>
        <taxon>Bacteria</taxon>
        <taxon>Bacillati</taxon>
        <taxon>Actinomycetota</taxon>
        <taxon>Actinomycetes</taxon>
        <taxon>Kitasatosporales</taxon>
        <taxon>Streptomycetaceae</taxon>
        <taxon>Streptomyces</taxon>
    </lineage>
</organism>
<dbReference type="EMBL" id="JBHSKP010000046">
    <property type="protein sequence ID" value="MFC5156843.1"/>
    <property type="molecule type" value="Genomic_DNA"/>
</dbReference>
<dbReference type="InterPro" id="IPR036736">
    <property type="entry name" value="ACP-like_sf"/>
</dbReference>
<dbReference type="PANTHER" id="PTHR43775:SF51">
    <property type="entry name" value="INACTIVE PHENOLPHTHIOCEROL SYNTHESIS POLYKETIDE SYNTHASE TYPE I PKS1-RELATED"/>
    <property type="match status" value="1"/>
</dbReference>
<dbReference type="SUPFAM" id="SSF51735">
    <property type="entry name" value="NAD(P)-binding Rossmann-fold domains"/>
    <property type="match status" value="2"/>
</dbReference>
<gene>
    <name evidence="6" type="ORF">ACFPRH_34530</name>
</gene>
<dbReference type="InterPro" id="IPR057326">
    <property type="entry name" value="KR_dom"/>
</dbReference>
<evidence type="ECO:0000313" key="7">
    <source>
        <dbReference type="Proteomes" id="UP001596160"/>
    </source>
</evidence>
<keyword evidence="1" id="KW-0596">Phosphopantetheine</keyword>
<dbReference type="RefSeq" id="WP_344486399.1">
    <property type="nucleotide sequence ID" value="NZ_BAAASB010000038.1"/>
</dbReference>
<dbReference type="PANTHER" id="PTHR43775">
    <property type="entry name" value="FATTY ACID SYNTHASE"/>
    <property type="match status" value="1"/>
</dbReference>
<dbReference type="SMART" id="SM00822">
    <property type="entry name" value="PKS_KR"/>
    <property type="match status" value="1"/>
</dbReference>
<evidence type="ECO:0000313" key="6">
    <source>
        <dbReference type="EMBL" id="MFC5156843.1"/>
    </source>
</evidence>
<dbReference type="InterPro" id="IPR009081">
    <property type="entry name" value="PP-bd_ACP"/>
</dbReference>
<protein>
    <submittedName>
        <fullName evidence="6">SDR family NAD(P)-dependent oxidoreductase</fullName>
    </submittedName>
</protein>
<dbReference type="SMART" id="SM00823">
    <property type="entry name" value="PKS_PP"/>
    <property type="match status" value="1"/>
</dbReference>
<dbReference type="Gene3D" id="6.10.140.1830">
    <property type="match status" value="1"/>
</dbReference>
<reference evidence="7" key="1">
    <citation type="journal article" date="2019" name="Int. J. Syst. Evol. Microbiol.">
        <title>The Global Catalogue of Microorganisms (GCM) 10K type strain sequencing project: providing services to taxonomists for standard genome sequencing and annotation.</title>
        <authorList>
            <consortium name="The Broad Institute Genomics Platform"/>
            <consortium name="The Broad Institute Genome Sequencing Center for Infectious Disease"/>
            <person name="Wu L."/>
            <person name="Ma J."/>
        </authorList>
    </citation>
    <scope>NUCLEOTIDE SEQUENCE [LARGE SCALE GENOMIC DNA]</scope>
    <source>
        <strain evidence="7">PCU 266</strain>
    </source>
</reference>
<dbReference type="PROSITE" id="PS00012">
    <property type="entry name" value="PHOSPHOPANTETHEINE"/>
    <property type="match status" value="1"/>
</dbReference>
<proteinExistence type="predicted"/>
<keyword evidence="7" id="KW-1185">Reference proteome</keyword>
<dbReference type="Pfam" id="PF00550">
    <property type="entry name" value="PP-binding"/>
    <property type="match status" value="1"/>
</dbReference>
<feature type="non-terminal residue" evidence="6">
    <location>
        <position position="1"/>
    </location>
</feature>
<dbReference type="SMART" id="SM01294">
    <property type="entry name" value="PKS_PP_betabranch"/>
    <property type="match status" value="1"/>
</dbReference>
<sequence length="777" mass="81701">AVLGSLRRGEGGLDRFWQSLGEAYVRGVSVDWDAVFAGTGARRVDLPTYAFQAQRFWPEAAPLEAVAAAPESAIDARFWEAVEREDLEALTAELDIDGDRPLNELLPALSSWRRQSREQSTVDGWRYRVTWKPLAEPTTARLSGTWLAVVPEGLSGAAADWADGVLRTLTEHGAEIRTVTATTADTRETIADGIRTAGPAPAGVVSLLALAGENAFAAGLGVTAALVQALGDAEVAAPLWCVTRGAIAVAKSERLENPAQALIWGFGRSAALEHPDRWGGLLDLPVALDDRTRDRLAGVLAGDGGEDQVAVRSSGLFGRRLAHAPLGESVAVREWRPEGTTLVTGGTGALGGHVARWLAENGAERVLLTSRRGPDAPGAAELEKELTELGTQVTIAACDVSDRDAVAALMARHPLTAVVHTAGVLDDGVIDALTPERFATVLAPKADAAHTLHELTRGLDLSAFVLFSGVAGTLGDAGQANYAAANAYLDALAEQRHADGLAATSIAWGRWGDSGLAAGGAIGERLDRGGVPAMAPRSAIRALRLALDHGEAAVAVADIQWERFAPGYTAVRPSPFLGDLPEVRRLAQAAPAAGGADGDLSPAESLRRRLAPMPQAEQALAVLELVRSQAATALGHPNADEVGAGRAFKELGFDSLIALELRNRLNVATGLRLPATLVFDHPTPAVLADFLRGEITQDGSAGAAPGIAELEKLESALSVLDPDEDNDTRTDIALRLQALLAKWGEPHTDSTGETVTEQLQEATPDELFDFIEKEFGI</sequence>
<evidence type="ECO:0000256" key="4">
    <source>
        <dbReference type="ARBA" id="ARBA00023268"/>
    </source>
</evidence>
<accession>A0ABW0AST6</accession>
<dbReference type="InterPro" id="IPR006162">
    <property type="entry name" value="Ppantetheine_attach_site"/>
</dbReference>
<name>A0ABW0AST6_9ACTN</name>
<keyword evidence="3" id="KW-0808">Transferase</keyword>
<evidence type="ECO:0000256" key="2">
    <source>
        <dbReference type="ARBA" id="ARBA00022553"/>
    </source>
</evidence>
<dbReference type="Gene3D" id="1.10.1200.10">
    <property type="entry name" value="ACP-like"/>
    <property type="match status" value="1"/>
</dbReference>
<dbReference type="Gene3D" id="3.30.70.3290">
    <property type="match status" value="1"/>
</dbReference>
<evidence type="ECO:0000256" key="3">
    <source>
        <dbReference type="ARBA" id="ARBA00022679"/>
    </source>
</evidence>
<feature type="domain" description="Carrier" evidence="5">
    <location>
        <begin position="620"/>
        <end position="695"/>
    </location>
</feature>
<dbReference type="PROSITE" id="PS50075">
    <property type="entry name" value="CARRIER"/>
    <property type="match status" value="1"/>
</dbReference>
<dbReference type="Pfam" id="PF08659">
    <property type="entry name" value="KR"/>
    <property type="match status" value="1"/>
</dbReference>
<dbReference type="InterPro" id="IPR041618">
    <property type="entry name" value="PKS_DE"/>
</dbReference>
<keyword evidence="2" id="KW-0597">Phosphoprotein</keyword>
<dbReference type="CDD" id="cd08952">
    <property type="entry name" value="KR_1_SDR_x"/>
    <property type="match status" value="1"/>
</dbReference>
<dbReference type="Pfam" id="PF18369">
    <property type="entry name" value="PKS_DE"/>
    <property type="match status" value="1"/>
</dbReference>
<dbReference type="Gene3D" id="3.40.50.720">
    <property type="entry name" value="NAD(P)-binding Rossmann-like Domain"/>
    <property type="match status" value="1"/>
</dbReference>
<dbReference type="InterPro" id="IPR013968">
    <property type="entry name" value="PKS_KR"/>
</dbReference>
<dbReference type="InterPro" id="IPR036291">
    <property type="entry name" value="NAD(P)-bd_dom_sf"/>
</dbReference>
<dbReference type="Proteomes" id="UP001596160">
    <property type="component" value="Unassembled WGS sequence"/>
</dbReference>
<dbReference type="InterPro" id="IPR050091">
    <property type="entry name" value="PKS_NRPS_Biosynth_Enz"/>
</dbReference>
<evidence type="ECO:0000256" key="1">
    <source>
        <dbReference type="ARBA" id="ARBA00022450"/>
    </source>
</evidence>
<evidence type="ECO:0000259" key="5">
    <source>
        <dbReference type="PROSITE" id="PS50075"/>
    </source>
</evidence>
<dbReference type="SUPFAM" id="SSF47336">
    <property type="entry name" value="ACP-like"/>
    <property type="match status" value="1"/>
</dbReference>
<keyword evidence="4" id="KW-0511">Multifunctional enzyme</keyword>